<evidence type="ECO:0000313" key="3">
    <source>
        <dbReference type="Proteomes" id="UP000626109"/>
    </source>
</evidence>
<proteinExistence type="predicted"/>
<sequence>MGRARINSAAEKGENKVSGKEYQESIEELAKKTAVRPTDFDDKAVKYLDFVQENGGRGKEACEYLATALEGLARDHVSNWKAYVYTLLRGFDSKAYEEMKTAEGRKARNPRVGIRHPPKEKKAVPSDFNFNAEAVEFVPGGGNYFMAPPSPPPPP</sequence>
<gene>
    <name evidence="2" type="ORF">PGLA2088_LOCUS39427</name>
</gene>
<name>A0A813L3R9_POLGL</name>
<evidence type="ECO:0000256" key="1">
    <source>
        <dbReference type="SAM" id="MobiDB-lite"/>
    </source>
</evidence>
<comment type="caution">
    <text evidence="2">The sequence shown here is derived from an EMBL/GenBank/DDBJ whole genome shotgun (WGS) entry which is preliminary data.</text>
</comment>
<reference evidence="2" key="1">
    <citation type="submission" date="2021-02" db="EMBL/GenBank/DDBJ databases">
        <authorList>
            <person name="Dougan E. K."/>
            <person name="Rhodes N."/>
            <person name="Thang M."/>
            <person name="Chan C."/>
        </authorList>
    </citation>
    <scope>NUCLEOTIDE SEQUENCE</scope>
</reference>
<feature type="compositionally biased region" description="Basic residues" evidence="1">
    <location>
        <begin position="107"/>
        <end position="119"/>
    </location>
</feature>
<feature type="region of interest" description="Disordered" evidence="1">
    <location>
        <begin position="102"/>
        <end position="123"/>
    </location>
</feature>
<organism evidence="2 3">
    <name type="scientific">Polarella glacialis</name>
    <name type="common">Dinoflagellate</name>
    <dbReference type="NCBI Taxonomy" id="89957"/>
    <lineage>
        <taxon>Eukaryota</taxon>
        <taxon>Sar</taxon>
        <taxon>Alveolata</taxon>
        <taxon>Dinophyceae</taxon>
        <taxon>Suessiales</taxon>
        <taxon>Suessiaceae</taxon>
        <taxon>Polarella</taxon>
    </lineage>
</organism>
<protein>
    <submittedName>
        <fullName evidence="2">Uncharacterized protein</fullName>
    </submittedName>
</protein>
<evidence type="ECO:0000313" key="2">
    <source>
        <dbReference type="EMBL" id="CAE8717194.1"/>
    </source>
</evidence>
<dbReference type="EMBL" id="CAJNNW010033116">
    <property type="protein sequence ID" value="CAE8717194.1"/>
    <property type="molecule type" value="Genomic_DNA"/>
</dbReference>
<feature type="compositionally biased region" description="Basic and acidic residues" evidence="1">
    <location>
        <begin position="11"/>
        <end position="21"/>
    </location>
</feature>
<accession>A0A813L3R9</accession>
<feature type="non-terminal residue" evidence="2">
    <location>
        <position position="155"/>
    </location>
</feature>
<dbReference type="AlphaFoldDB" id="A0A813L3R9"/>
<feature type="region of interest" description="Disordered" evidence="1">
    <location>
        <begin position="1"/>
        <end position="21"/>
    </location>
</feature>
<dbReference type="Proteomes" id="UP000626109">
    <property type="component" value="Unassembled WGS sequence"/>
</dbReference>